<comment type="caution">
    <text evidence="2">The sequence shown here is derived from an EMBL/GenBank/DDBJ whole genome shotgun (WGS) entry which is preliminary data.</text>
</comment>
<dbReference type="EMBL" id="CAKKNE010000005">
    <property type="protein sequence ID" value="CAH0377399.1"/>
    <property type="molecule type" value="Genomic_DNA"/>
</dbReference>
<accession>A0A8J2SYB6</accession>
<dbReference type="Proteomes" id="UP000789595">
    <property type="component" value="Unassembled WGS sequence"/>
</dbReference>
<keyword evidence="3" id="KW-1185">Reference proteome</keyword>
<evidence type="ECO:0000313" key="2">
    <source>
        <dbReference type="EMBL" id="CAH0377399.1"/>
    </source>
</evidence>
<feature type="compositionally biased region" description="Acidic residues" evidence="1">
    <location>
        <begin position="167"/>
        <end position="179"/>
    </location>
</feature>
<sequence>MMAAPPHLDAIAESPLKGCALLGSPVLDECEDNEFELFKARIDAADTAYELALEQSRFESRVEARRRASASARASAEARSEARAQHDDYFARQRLEDAIAGVKDLVGEVPDAVDDGLTPRSSLRRACDDAAAFLAEEAAEPALPSPGPRETDHSPPRTRTPVRTEEAAGDESDGSEDSGDGILAADYEGPGANRRGDVGAAPAPAADEDDDSSDWSSSAEAPAPAPLDDDDDISIVSVSSATAEDASERLERAEGYCERYPAKAAKVLRPCITAWRGGAPIDYASNPDVGPVLAVSCCYAYARATANVAVQDGNCGENSPALVADALEALDQALELDPSHAPSTRLRGRLLPLLGEALCPRRIRASFRPE</sequence>
<dbReference type="AlphaFoldDB" id="A0A8J2SYB6"/>
<evidence type="ECO:0000256" key="1">
    <source>
        <dbReference type="SAM" id="MobiDB-lite"/>
    </source>
</evidence>
<organism evidence="2 3">
    <name type="scientific">Pelagomonas calceolata</name>
    <dbReference type="NCBI Taxonomy" id="35677"/>
    <lineage>
        <taxon>Eukaryota</taxon>
        <taxon>Sar</taxon>
        <taxon>Stramenopiles</taxon>
        <taxon>Ochrophyta</taxon>
        <taxon>Pelagophyceae</taxon>
        <taxon>Pelagomonadales</taxon>
        <taxon>Pelagomonadaceae</taxon>
        <taxon>Pelagomonas</taxon>
    </lineage>
</organism>
<reference evidence="2" key="1">
    <citation type="submission" date="2021-11" db="EMBL/GenBank/DDBJ databases">
        <authorList>
            <consortium name="Genoscope - CEA"/>
            <person name="William W."/>
        </authorList>
    </citation>
    <scope>NUCLEOTIDE SEQUENCE</scope>
</reference>
<protein>
    <submittedName>
        <fullName evidence="2">Uncharacterized protein</fullName>
    </submittedName>
</protein>
<proteinExistence type="predicted"/>
<evidence type="ECO:0000313" key="3">
    <source>
        <dbReference type="Proteomes" id="UP000789595"/>
    </source>
</evidence>
<feature type="region of interest" description="Disordered" evidence="1">
    <location>
        <begin position="137"/>
        <end position="233"/>
    </location>
</feature>
<name>A0A8J2SYB6_9STRA</name>
<gene>
    <name evidence="2" type="ORF">PECAL_5P19500</name>
</gene>